<name>A0ABU7RT67_9ACTN</name>
<evidence type="ECO:0000313" key="2">
    <source>
        <dbReference type="Proteomes" id="UP001332243"/>
    </source>
</evidence>
<gene>
    <name evidence="1" type="ORF">V1633_14575</name>
</gene>
<accession>A0ABU7RT67</accession>
<keyword evidence="2" id="KW-1185">Reference proteome</keyword>
<proteinExistence type="predicted"/>
<organism evidence="1 2">
    <name type="scientific">Plantactinospora sonchi</name>
    <dbReference type="NCBI Taxonomy" id="1544735"/>
    <lineage>
        <taxon>Bacteria</taxon>
        <taxon>Bacillati</taxon>
        <taxon>Actinomycetota</taxon>
        <taxon>Actinomycetes</taxon>
        <taxon>Micromonosporales</taxon>
        <taxon>Micromonosporaceae</taxon>
        <taxon>Plantactinospora</taxon>
    </lineage>
</organism>
<reference evidence="1 2" key="1">
    <citation type="submission" date="2024-01" db="EMBL/GenBank/DDBJ databases">
        <title>Genome insights into Plantactinospora sonchi sp. nov.</title>
        <authorList>
            <person name="Wang L."/>
        </authorList>
    </citation>
    <scope>NUCLEOTIDE SEQUENCE [LARGE SCALE GENOMIC DNA]</scope>
    <source>
        <strain evidence="1 2">NEAU-QY2</strain>
    </source>
</reference>
<sequence>MSSIIRFFVAPDDAVAAGVAEGGPGADLRQATYGNFDVWLTLEEWESILLNRDLDEVGDAGGPDILSGADGPVVLLVPPELTKALAEADDDTLERAVGRWIALRAEEGEDIEDELAHELLGEVAALSADAERTRGGLYCWIC</sequence>
<dbReference type="RefSeq" id="WP_331214834.1">
    <property type="nucleotide sequence ID" value="NZ_JAZGQK010000012.1"/>
</dbReference>
<protein>
    <recommendedName>
        <fullName evidence="3">DUF1877 family protein</fullName>
    </recommendedName>
</protein>
<evidence type="ECO:0000313" key="1">
    <source>
        <dbReference type="EMBL" id="MEE6259710.1"/>
    </source>
</evidence>
<dbReference type="EMBL" id="JAZGQK010000012">
    <property type="protein sequence ID" value="MEE6259710.1"/>
    <property type="molecule type" value="Genomic_DNA"/>
</dbReference>
<evidence type="ECO:0008006" key="3">
    <source>
        <dbReference type="Google" id="ProtNLM"/>
    </source>
</evidence>
<dbReference type="Proteomes" id="UP001332243">
    <property type="component" value="Unassembled WGS sequence"/>
</dbReference>
<comment type="caution">
    <text evidence="1">The sequence shown here is derived from an EMBL/GenBank/DDBJ whole genome shotgun (WGS) entry which is preliminary data.</text>
</comment>